<sequence length="511" mass="59125">MKRERLKIVRCAIYTRKSTDIGLEQEFNSLDAQREAGEAFIASQRHEGWECIETRYDDGGFSGGNLERPAMKRLMEDIEAGKIDCVVVYKVDRLSRSLMDFSRLMETFDKYEVAFVSVTQQFNTASSMGRLILNVLLSFAQFEREMISERTRDKIAATRRKGKWCGGIPILGYTVEDTKLIVMPHEAERIRQLFDIYLQTRSLIDTAKEANERGWRTKQWTTKKGNIRGGVEFNKNRIHQLLTNVTYLGKLTYKDEVHEGQHQAIVDTETFDRVARSLKRNGTTSMMQASTKFDGMLRGILRCVGCNRIMLHTSTGRGPKRYRYYVCSKADKQGYEACDSPSIPAGQIEDFVVRELRTIAADDELIRDIYDRAHEQSREKVTDQHNEMNLLQERIRNDYKELNHFATNKASVDHIAAVQERITDNEQRYNSLKLLVDQHRDETISYVEIRDALHQFDEMWDAMSRKERCRLIELIIQTVNFDAAAGTIDILFQTTGIKTLCPDFNLLETAQ</sequence>
<dbReference type="EMBL" id="SJPY01000006">
    <property type="protein sequence ID" value="TWU38665.1"/>
    <property type="molecule type" value="Genomic_DNA"/>
</dbReference>
<evidence type="ECO:0000259" key="1">
    <source>
        <dbReference type="PROSITE" id="PS51736"/>
    </source>
</evidence>
<dbReference type="GO" id="GO:0000150">
    <property type="term" value="F:DNA strand exchange activity"/>
    <property type="evidence" value="ECO:0007669"/>
    <property type="project" value="InterPro"/>
</dbReference>
<dbReference type="SMART" id="SM00857">
    <property type="entry name" value="Resolvase"/>
    <property type="match status" value="1"/>
</dbReference>
<evidence type="ECO:0000313" key="4">
    <source>
        <dbReference type="Proteomes" id="UP000315471"/>
    </source>
</evidence>
<evidence type="ECO:0000313" key="3">
    <source>
        <dbReference type="EMBL" id="TWU38665.1"/>
    </source>
</evidence>
<keyword evidence="4" id="KW-1185">Reference proteome</keyword>
<dbReference type="PANTHER" id="PTHR30461">
    <property type="entry name" value="DNA-INVERTASE FROM LAMBDOID PROPHAGE"/>
    <property type="match status" value="1"/>
</dbReference>
<dbReference type="InterPro" id="IPR050639">
    <property type="entry name" value="SSR_resolvase"/>
</dbReference>
<dbReference type="InterPro" id="IPR038109">
    <property type="entry name" value="DNA_bind_recomb_sf"/>
</dbReference>
<dbReference type="InterPro" id="IPR025827">
    <property type="entry name" value="Zn_ribbon_recom_dom"/>
</dbReference>
<dbReference type="Gene3D" id="3.90.1750.20">
    <property type="entry name" value="Putative Large Serine Recombinase, Chain B, Domain 2"/>
    <property type="match status" value="1"/>
</dbReference>
<dbReference type="GO" id="GO:0003677">
    <property type="term" value="F:DNA binding"/>
    <property type="evidence" value="ECO:0007669"/>
    <property type="project" value="InterPro"/>
</dbReference>
<dbReference type="PANTHER" id="PTHR30461:SF23">
    <property type="entry name" value="DNA RECOMBINASE-RELATED"/>
    <property type="match status" value="1"/>
</dbReference>
<dbReference type="InterPro" id="IPR006119">
    <property type="entry name" value="Resolv_N"/>
</dbReference>
<dbReference type="Proteomes" id="UP000315471">
    <property type="component" value="Unassembled WGS sequence"/>
</dbReference>
<dbReference type="AlphaFoldDB" id="A0A5C6DR25"/>
<comment type="caution">
    <text evidence="3">The sequence shown here is derived from an EMBL/GenBank/DDBJ whole genome shotgun (WGS) entry which is preliminary data.</text>
</comment>
<dbReference type="CDD" id="cd03768">
    <property type="entry name" value="SR_ResInv"/>
    <property type="match status" value="1"/>
</dbReference>
<evidence type="ECO:0000259" key="2">
    <source>
        <dbReference type="PROSITE" id="PS51737"/>
    </source>
</evidence>
<protein>
    <submittedName>
        <fullName evidence="3">DNA-invertase hin</fullName>
    </submittedName>
</protein>
<feature type="domain" description="Recombinase" evidence="2">
    <location>
        <begin position="170"/>
        <end position="284"/>
    </location>
</feature>
<dbReference type="Pfam" id="PF07508">
    <property type="entry name" value="Recombinase"/>
    <property type="match status" value="1"/>
</dbReference>
<dbReference type="InterPro" id="IPR011109">
    <property type="entry name" value="DNA_bind_recombinase_dom"/>
</dbReference>
<feature type="domain" description="Resolvase/invertase-type recombinase catalytic" evidence="1">
    <location>
        <begin position="10"/>
        <end position="162"/>
    </location>
</feature>
<dbReference type="InterPro" id="IPR036162">
    <property type="entry name" value="Resolvase-like_N_sf"/>
</dbReference>
<organism evidence="3 4">
    <name type="scientific">Novipirellula aureliae</name>
    <dbReference type="NCBI Taxonomy" id="2527966"/>
    <lineage>
        <taxon>Bacteria</taxon>
        <taxon>Pseudomonadati</taxon>
        <taxon>Planctomycetota</taxon>
        <taxon>Planctomycetia</taxon>
        <taxon>Pirellulales</taxon>
        <taxon>Pirellulaceae</taxon>
        <taxon>Novipirellula</taxon>
    </lineage>
</organism>
<reference evidence="3 4" key="1">
    <citation type="submission" date="2019-02" db="EMBL/GenBank/DDBJ databases">
        <title>Deep-cultivation of Planctomycetes and their phenomic and genomic characterization uncovers novel biology.</title>
        <authorList>
            <person name="Wiegand S."/>
            <person name="Jogler M."/>
            <person name="Boedeker C."/>
            <person name="Pinto D."/>
            <person name="Vollmers J."/>
            <person name="Rivas-Marin E."/>
            <person name="Kohn T."/>
            <person name="Peeters S.H."/>
            <person name="Heuer A."/>
            <person name="Rast P."/>
            <person name="Oberbeckmann S."/>
            <person name="Bunk B."/>
            <person name="Jeske O."/>
            <person name="Meyerdierks A."/>
            <person name="Storesund J.E."/>
            <person name="Kallscheuer N."/>
            <person name="Luecker S."/>
            <person name="Lage O.M."/>
            <person name="Pohl T."/>
            <person name="Merkel B.J."/>
            <person name="Hornburger P."/>
            <person name="Mueller R.-W."/>
            <person name="Bruemmer F."/>
            <person name="Labrenz M."/>
            <person name="Spormann A.M."/>
            <person name="Op Den Camp H."/>
            <person name="Overmann J."/>
            <person name="Amann R."/>
            <person name="Jetten M.S.M."/>
            <person name="Mascher T."/>
            <person name="Medema M.H."/>
            <person name="Devos D.P."/>
            <person name="Kaster A.-K."/>
            <person name="Ovreas L."/>
            <person name="Rohde M."/>
            <person name="Galperin M.Y."/>
            <person name="Jogler C."/>
        </authorList>
    </citation>
    <scope>NUCLEOTIDE SEQUENCE [LARGE SCALE GENOMIC DNA]</scope>
    <source>
        <strain evidence="3 4">Q31b</strain>
    </source>
</reference>
<dbReference type="OrthoDB" id="9811097at2"/>
<accession>A0A5C6DR25</accession>
<dbReference type="PROSITE" id="PS51737">
    <property type="entry name" value="RECOMBINASE_DNA_BIND"/>
    <property type="match status" value="1"/>
</dbReference>
<dbReference type="Pfam" id="PF00239">
    <property type="entry name" value="Resolvase"/>
    <property type="match status" value="1"/>
</dbReference>
<proteinExistence type="predicted"/>
<name>A0A5C6DR25_9BACT</name>
<gene>
    <name evidence="3" type="primary">hin</name>
    <name evidence="3" type="ORF">Q31b_37430</name>
</gene>
<dbReference type="SUPFAM" id="SSF53041">
    <property type="entry name" value="Resolvase-like"/>
    <property type="match status" value="1"/>
</dbReference>
<dbReference type="RefSeq" id="WP_146601014.1">
    <property type="nucleotide sequence ID" value="NZ_SJPY01000006.1"/>
</dbReference>
<dbReference type="Pfam" id="PF13408">
    <property type="entry name" value="Zn_ribbon_recom"/>
    <property type="match status" value="1"/>
</dbReference>
<dbReference type="Gene3D" id="3.40.50.1390">
    <property type="entry name" value="Resolvase, N-terminal catalytic domain"/>
    <property type="match status" value="1"/>
</dbReference>
<dbReference type="PROSITE" id="PS51736">
    <property type="entry name" value="RECOMBINASES_3"/>
    <property type="match status" value="1"/>
</dbReference>